<organism evidence="1 2">
    <name type="scientific">Scutellospora calospora</name>
    <dbReference type="NCBI Taxonomy" id="85575"/>
    <lineage>
        <taxon>Eukaryota</taxon>
        <taxon>Fungi</taxon>
        <taxon>Fungi incertae sedis</taxon>
        <taxon>Mucoromycota</taxon>
        <taxon>Glomeromycotina</taxon>
        <taxon>Glomeromycetes</taxon>
        <taxon>Diversisporales</taxon>
        <taxon>Gigasporaceae</taxon>
        <taxon>Scutellospora</taxon>
    </lineage>
</organism>
<gene>
    <name evidence="1" type="ORF">SCALOS_LOCUS6345</name>
</gene>
<dbReference type="Proteomes" id="UP000789860">
    <property type="component" value="Unassembled WGS sequence"/>
</dbReference>
<keyword evidence="2" id="KW-1185">Reference proteome</keyword>
<protein>
    <submittedName>
        <fullName evidence="1">957_t:CDS:1</fullName>
    </submittedName>
</protein>
<accession>A0ACA9MGA1</accession>
<proteinExistence type="predicted"/>
<feature type="non-terminal residue" evidence="1">
    <location>
        <position position="126"/>
    </location>
</feature>
<comment type="caution">
    <text evidence="1">The sequence shown here is derived from an EMBL/GenBank/DDBJ whole genome shotgun (WGS) entry which is preliminary data.</text>
</comment>
<evidence type="ECO:0000313" key="1">
    <source>
        <dbReference type="EMBL" id="CAG8584773.1"/>
    </source>
</evidence>
<dbReference type="EMBL" id="CAJVPM010011916">
    <property type="protein sequence ID" value="CAG8584773.1"/>
    <property type="molecule type" value="Genomic_DNA"/>
</dbReference>
<evidence type="ECO:0000313" key="2">
    <source>
        <dbReference type="Proteomes" id="UP000789860"/>
    </source>
</evidence>
<name>A0ACA9MGA1_9GLOM</name>
<reference evidence="1" key="1">
    <citation type="submission" date="2021-06" db="EMBL/GenBank/DDBJ databases">
        <authorList>
            <person name="Kallberg Y."/>
            <person name="Tangrot J."/>
            <person name="Rosling A."/>
        </authorList>
    </citation>
    <scope>NUCLEOTIDE SEQUENCE</scope>
    <source>
        <strain evidence="1">AU212A</strain>
    </source>
</reference>
<sequence>MMSFFDFEKLTEYNLKFQILPILLSPPNIVSNVSQPAPSAAKNIAKAEAINHLEVYMEKMRAQIEKGRKHLRRFEKNDLVQIQISEVDRAGCQYRRLNEHYSAIKLVPISGTFREYLELIVISEIC</sequence>